<dbReference type="AlphaFoldDB" id="A0A8J6AIT6"/>
<sequence length="89" mass="10625">MGLCLIFFLACLHVACVVQQKDARQWFAELSVDMEKVFKIPLILEIIRVILKLYEQWKNFDERKEMATILSKMPKPKPPPNRYFVDFTY</sequence>
<dbReference type="Proteomes" id="UP000700334">
    <property type="component" value="Unassembled WGS sequence"/>
</dbReference>
<name>A0A8J6AIT6_GALPY</name>
<protein>
    <submittedName>
        <fullName evidence="2">Cyclin-C</fullName>
    </submittedName>
</protein>
<gene>
    <name evidence="2" type="ORF">J0S82_000296</name>
</gene>
<dbReference type="SUPFAM" id="SSF47954">
    <property type="entry name" value="Cyclin-like"/>
    <property type="match status" value="1"/>
</dbReference>
<evidence type="ECO:0000256" key="1">
    <source>
        <dbReference type="SAM" id="SignalP"/>
    </source>
</evidence>
<comment type="caution">
    <text evidence="2">The sequence shown here is derived from an EMBL/GenBank/DDBJ whole genome shotgun (WGS) entry which is preliminary data.</text>
</comment>
<evidence type="ECO:0000313" key="3">
    <source>
        <dbReference type="Proteomes" id="UP000700334"/>
    </source>
</evidence>
<evidence type="ECO:0000313" key="2">
    <source>
        <dbReference type="EMBL" id="KAG8522146.1"/>
    </source>
</evidence>
<dbReference type="Gene3D" id="1.10.472.10">
    <property type="entry name" value="Cyclin-like"/>
    <property type="match status" value="1"/>
</dbReference>
<dbReference type="EMBL" id="JAGFMF010011446">
    <property type="protein sequence ID" value="KAG8522146.1"/>
    <property type="molecule type" value="Genomic_DNA"/>
</dbReference>
<proteinExistence type="predicted"/>
<feature type="signal peptide" evidence="1">
    <location>
        <begin position="1"/>
        <end position="23"/>
    </location>
</feature>
<keyword evidence="3" id="KW-1185">Reference proteome</keyword>
<reference evidence="2" key="1">
    <citation type="journal article" date="2021" name="Evol. Appl.">
        <title>The genome of the Pyrenean desman and the effects of bottlenecks and inbreeding on the genomic landscape of an endangered species.</title>
        <authorList>
            <person name="Escoda L."/>
            <person name="Castresana J."/>
        </authorList>
    </citation>
    <scope>NUCLEOTIDE SEQUENCE</scope>
    <source>
        <strain evidence="2">IBE-C5619</strain>
    </source>
</reference>
<dbReference type="InterPro" id="IPR036915">
    <property type="entry name" value="Cyclin-like_sf"/>
</dbReference>
<feature type="chain" id="PRO_5035281926" evidence="1">
    <location>
        <begin position="24"/>
        <end position="89"/>
    </location>
</feature>
<keyword evidence="1" id="KW-0732">Signal</keyword>
<dbReference type="OrthoDB" id="10266018at2759"/>
<organism evidence="2 3">
    <name type="scientific">Galemys pyrenaicus</name>
    <name type="common">Iberian desman</name>
    <name type="synonym">Pyrenean desman</name>
    <dbReference type="NCBI Taxonomy" id="202257"/>
    <lineage>
        <taxon>Eukaryota</taxon>
        <taxon>Metazoa</taxon>
        <taxon>Chordata</taxon>
        <taxon>Craniata</taxon>
        <taxon>Vertebrata</taxon>
        <taxon>Euteleostomi</taxon>
        <taxon>Mammalia</taxon>
        <taxon>Eutheria</taxon>
        <taxon>Laurasiatheria</taxon>
        <taxon>Eulipotyphla</taxon>
        <taxon>Talpidae</taxon>
        <taxon>Galemys</taxon>
    </lineage>
</organism>
<accession>A0A8J6AIT6</accession>